<gene>
    <name evidence="2" type="ORF">niasHT_036371</name>
</gene>
<protein>
    <submittedName>
        <fullName evidence="2">Uncharacterized protein</fullName>
    </submittedName>
</protein>
<proteinExistence type="predicted"/>
<sequence length="133" mass="14183">MAPPPTQAFPDQFVDQEASLKWNKCDRTASSPSQKGRSVDKSPPESAPVQISSSKPSRSILIRLNAAAADLNSSLLSLCVSGGVWRSVDRCAAIQTDRAGEGGGRRGDIPRGDEGWTDGGISFIHSFELRSII</sequence>
<comment type="caution">
    <text evidence="2">The sequence shown here is derived from an EMBL/GenBank/DDBJ whole genome shotgun (WGS) entry which is preliminary data.</text>
</comment>
<reference evidence="2 3" key="1">
    <citation type="submission" date="2024-10" db="EMBL/GenBank/DDBJ databases">
        <authorList>
            <person name="Kim D."/>
        </authorList>
    </citation>
    <scope>NUCLEOTIDE SEQUENCE [LARGE SCALE GENOMIC DNA]</scope>
    <source>
        <strain evidence="2">BH-2024</strain>
    </source>
</reference>
<dbReference type="AlphaFoldDB" id="A0ABD2IUE9"/>
<evidence type="ECO:0000313" key="2">
    <source>
        <dbReference type="EMBL" id="KAL3083599.1"/>
    </source>
</evidence>
<accession>A0ABD2IUE9</accession>
<feature type="region of interest" description="Disordered" evidence="1">
    <location>
        <begin position="22"/>
        <end position="55"/>
    </location>
</feature>
<dbReference type="EMBL" id="JBICBT010001098">
    <property type="protein sequence ID" value="KAL3083599.1"/>
    <property type="molecule type" value="Genomic_DNA"/>
</dbReference>
<keyword evidence="3" id="KW-1185">Reference proteome</keyword>
<evidence type="ECO:0000256" key="1">
    <source>
        <dbReference type="SAM" id="MobiDB-lite"/>
    </source>
</evidence>
<evidence type="ECO:0000313" key="3">
    <source>
        <dbReference type="Proteomes" id="UP001620626"/>
    </source>
</evidence>
<dbReference type="Proteomes" id="UP001620626">
    <property type="component" value="Unassembled WGS sequence"/>
</dbReference>
<organism evidence="2 3">
    <name type="scientific">Heterodera trifolii</name>
    <dbReference type="NCBI Taxonomy" id="157864"/>
    <lineage>
        <taxon>Eukaryota</taxon>
        <taxon>Metazoa</taxon>
        <taxon>Ecdysozoa</taxon>
        <taxon>Nematoda</taxon>
        <taxon>Chromadorea</taxon>
        <taxon>Rhabditida</taxon>
        <taxon>Tylenchina</taxon>
        <taxon>Tylenchomorpha</taxon>
        <taxon>Tylenchoidea</taxon>
        <taxon>Heteroderidae</taxon>
        <taxon>Heteroderinae</taxon>
        <taxon>Heterodera</taxon>
    </lineage>
</organism>
<name>A0ABD2IUE9_9BILA</name>